<comment type="caution">
    <text evidence="2">The sequence shown here is derived from an EMBL/GenBank/DDBJ whole genome shotgun (WGS) entry which is preliminary data.</text>
</comment>
<dbReference type="AlphaFoldDB" id="A0A2M7Z749"/>
<sequence length="256" mass="30320">MIEKVKKILPFFVGIWSGLSIYLIQLYPNIRFVVFVWFIWMIVVILVYKQIKKNIENSFHYLILAITTFFGVFSFVSLMEVKSIRLFLVFFVGLIMFILTSAFTSKKVFSTVSQKTLRRVMVMAWVFNAYSFLALAFALNMFFPNIPFWAINIIVGLVFGAISSIIWYLYYPIHPKYLLLWALIMVLIIIELVWVFHLLPFGFFVSAFFISWIWYIVQLFIRFHLSSQGIVWKNQIVFLSINGVLFLILLFLTRWV</sequence>
<feature type="transmembrane region" description="Helical" evidence="1">
    <location>
        <begin position="7"/>
        <end position="24"/>
    </location>
</feature>
<dbReference type="EMBL" id="PFVJ01000031">
    <property type="protein sequence ID" value="PJA89973.1"/>
    <property type="molecule type" value="Genomic_DNA"/>
</dbReference>
<gene>
    <name evidence="2" type="ORF">CO137_01420</name>
</gene>
<feature type="transmembrane region" description="Helical" evidence="1">
    <location>
        <begin position="84"/>
        <end position="103"/>
    </location>
</feature>
<keyword evidence="1" id="KW-0812">Transmembrane</keyword>
<reference evidence="3" key="1">
    <citation type="submission" date="2017-09" db="EMBL/GenBank/DDBJ databases">
        <title>Depth-based differentiation of microbial function through sediment-hosted aquifers and enrichment of novel symbionts in the deep terrestrial subsurface.</title>
        <authorList>
            <person name="Probst A.J."/>
            <person name="Ladd B."/>
            <person name="Jarett J.K."/>
            <person name="Geller-Mcgrath D.E."/>
            <person name="Sieber C.M.K."/>
            <person name="Emerson J.B."/>
            <person name="Anantharaman K."/>
            <person name="Thomas B.C."/>
            <person name="Malmstrom R."/>
            <person name="Stieglmeier M."/>
            <person name="Klingl A."/>
            <person name="Woyke T."/>
            <person name="Ryan C.M."/>
            <person name="Banfield J.F."/>
        </authorList>
    </citation>
    <scope>NUCLEOTIDE SEQUENCE [LARGE SCALE GENOMIC DNA]</scope>
</reference>
<feature type="transmembrane region" description="Helical" evidence="1">
    <location>
        <begin position="149"/>
        <end position="170"/>
    </location>
</feature>
<feature type="transmembrane region" description="Helical" evidence="1">
    <location>
        <begin position="124"/>
        <end position="143"/>
    </location>
</feature>
<feature type="transmembrane region" description="Helical" evidence="1">
    <location>
        <begin position="203"/>
        <end position="224"/>
    </location>
</feature>
<protein>
    <submittedName>
        <fullName evidence="2">Uncharacterized protein</fullName>
    </submittedName>
</protein>
<evidence type="ECO:0000256" key="1">
    <source>
        <dbReference type="SAM" id="Phobius"/>
    </source>
</evidence>
<name>A0A2M7Z749_9BACT</name>
<evidence type="ECO:0000313" key="3">
    <source>
        <dbReference type="Proteomes" id="UP000230843"/>
    </source>
</evidence>
<organism evidence="2 3">
    <name type="scientific">Candidatus Magasanikbacteria bacterium CG_4_9_14_3_um_filter_32_9</name>
    <dbReference type="NCBI Taxonomy" id="1974644"/>
    <lineage>
        <taxon>Bacteria</taxon>
        <taxon>Candidatus Magasanikiibacteriota</taxon>
    </lineage>
</organism>
<feature type="transmembrane region" description="Helical" evidence="1">
    <location>
        <begin position="60"/>
        <end position="78"/>
    </location>
</feature>
<proteinExistence type="predicted"/>
<accession>A0A2M7Z749</accession>
<feature type="transmembrane region" description="Helical" evidence="1">
    <location>
        <begin position="177"/>
        <end position="197"/>
    </location>
</feature>
<keyword evidence="1" id="KW-1133">Transmembrane helix</keyword>
<keyword evidence="1" id="KW-0472">Membrane</keyword>
<evidence type="ECO:0000313" key="2">
    <source>
        <dbReference type="EMBL" id="PJA89973.1"/>
    </source>
</evidence>
<dbReference type="Proteomes" id="UP000230843">
    <property type="component" value="Unassembled WGS sequence"/>
</dbReference>
<feature type="transmembrane region" description="Helical" evidence="1">
    <location>
        <begin position="30"/>
        <end position="48"/>
    </location>
</feature>
<feature type="transmembrane region" description="Helical" evidence="1">
    <location>
        <begin position="236"/>
        <end position="255"/>
    </location>
</feature>